<reference evidence="1 2" key="1">
    <citation type="submission" date="2019-08" db="EMBL/GenBank/DDBJ databases">
        <title>Bacillus genomes from the desert of Cuatro Cienegas, Coahuila.</title>
        <authorList>
            <person name="Olmedo-Alvarez G."/>
        </authorList>
    </citation>
    <scope>NUCLEOTIDE SEQUENCE [LARGE SCALE GENOMIC DNA]</scope>
    <source>
        <strain evidence="1 2">CH108_3D</strain>
    </source>
</reference>
<dbReference type="RefSeq" id="WP_148984418.1">
    <property type="nucleotide sequence ID" value="NZ_JBNILK010000001.1"/>
</dbReference>
<accession>A0A5D4S2Q1</accession>
<dbReference type="EMBL" id="VTEQ01000001">
    <property type="protein sequence ID" value="TYS56384.1"/>
    <property type="molecule type" value="Genomic_DNA"/>
</dbReference>
<organism evidence="1 2">
    <name type="scientific">Rossellomorea marisflavi</name>
    <dbReference type="NCBI Taxonomy" id="189381"/>
    <lineage>
        <taxon>Bacteria</taxon>
        <taxon>Bacillati</taxon>
        <taxon>Bacillota</taxon>
        <taxon>Bacilli</taxon>
        <taxon>Bacillales</taxon>
        <taxon>Bacillaceae</taxon>
        <taxon>Rossellomorea</taxon>
    </lineage>
</organism>
<dbReference type="Proteomes" id="UP000322997">
    <property type="component" value="Unassembled WGS sequence"/>
</dbReference>
<evidence type="ECO:0000313" key="1">
    <source>
        <dbReference type="EMBL" id="TYS56384.1"/>
    </source>
</evidence>
<sequence>MRDPNRIKRIMTLIEKLWERHPDTRFNQLISNLSWEYSAANGGAHTRHGYLKEENEHGIWFRKDLGNVDLFYVEDDKFEEFLKNKLKVK</sequence>
<comment type="caution">
    <text evidence="1">The sequence shown here is derived from an EMBL/GenBank/DDBJ whole genome shotgun (WGS) entry which is preliminary data.</text>
</comment>
<protein>
    <submittedName>
        <fullName evidence="1">Uncharacterized protein</fullName>
    </submittedName>
</protein>
<dbReference type="AlphaFoldDB" id="A0A5D4S2Q1"/>
<proteinExistence type="predicted"/>
<name>A0A5D4S2Q1_9BACI</name>
<gene>
    <name evidence="1" type="ORF">FZC83_02080</name>
</gene>
<evidence type="ECO:0000313" key="2">
    <source>
        <dbReference type="Proteomes" id="UP000322997"/>
    </source>
</evidence>